<evidence type="ECO:0000256" key="1">
    <source>
        <dbReference type="PROSITE-ProRule" id="PRU10141"/>
    </source>
</evidence>
<gene>
    <name evidence="3" type="ORF">GW534_07645</name>
</gene>
<organism evidence="3 4">
    <name type="scientific">Pallidibacillus pasinlerensis</name>
    <dbReference type="NCBI Taxonomy" id="2703818"/>
    <lineage>
        <taxon>Bacteria</taxon>
        <taxon>Bacillati</taxon>
        <taxon>Bacillota</taxon>
        <taxon>Bacilli</taxon>
        <taxon>Bacillales</taxon>
        <taxon>Bacillaceae</taxon>
        <taxon>Pallidibacillus</taxon>
    </lineage>
</organism>
<dbReference type="GO" id="GO:0004674">
    <property type="term" value="F:protein serine/threonine kinase activity"/>
    <property type="evidence" value="ECO:0007669"/>
    <property type="project" value="UniProtKB-KW"/>
</dbReference>
<keyword evidence="3" id="KW-0808">Transferase</keyword>
<protein>
    <submittedName>
        <fullName evidence="3">Serine/threonine protein kinase</fullName>
    </submittedName>
</protein>
<proteinExistence type="predicted"/>
<dbReference type="InterPro" id="IPR000719">
    <property type="entry name" value="Prot_kinase_dom"/>
</dbReference>
<dbReference type="CDD" id="cd14014">
    <property type="entry name" value="STKc_PknB_like"/>
    <property type="match status" value="1"/>
</dbReference>
<sequence length="272" mass="32164">MSTFRPLRKIKQYIFDKPYKQGEVLNHRYRIEKVLGAGSFGLVYRCLDEGDGNIVAVKQLRPSLRRKEKERLFFQHEINILQYLNHPSIPTLIEFFEEKDQLFYAMEYINGENMAITIFEKKQKFTEKEALQFVRPLVDTIGYLHSNDIYHGDLRIPNIMIENNQPVLIDLGLAHCFNEKIIPKIAPKERIEKVDVEMLKQDDYFDLGDLLLFLLYTTYEGKTKKTLPWTEELFLQSGTTYLLRRLLGIDNKHTNVEEIVKDFNEAIKQLRK</sequence>
<dbReference type="InterPro" id="IPR011009">
    <property type="entry name" value="Kinase-like_dom_sf"/>
</dbReference>
<comment type="caution">
    <text evidence="3">The sequence shown here is derived from an EMBL/GenBank/DDBJ whole genome shotgun (WGS) entry which is preliminary data.</text>
</comment>
<keyword evidence="4" id="KW-1185">Reference proteome</keyword>
<evidence type="ECO:0000313" key="3">
    <source>
        <dbReference type="EMBL" id="NCU17628.1"/>
    </source>
</evidence>
<keyword evidence="1" id="KW-0547">Nucleotide-binding</keyword>
<dbReference type="Gene3D" id="1.10.510.10">
    <property type="entry name" value="Transferase(Phosphotransferase) domain 1"/>
    <property type="match status" value="1"/>
</dbReference>
<keyword evidence="3" id="KW-0418">Kinase</keyword>
<keyword evidence="1" id="KW-0067">ATP-binding</keyword>
<accession>A0ABX0A2H5</accession>
<dbReference type="Pfam" id="PF00069">
    <property type="entry name" value="Pkinase"/>
    <property type="match status" value="1"/>
</dbReference>
<keyword evidence="3" id="KW-0723">Serine/threonine-protein kinase</keyword>
<name>A0ABX0A2H5_9BACI</name>
<dbReference type="PROSITE" id="PS50011">
    <property type="entry name" value="PROTEIN_KINASE_DOM"/>
    <property type="match status" value="1"/>
</dbReference>
<dbReference type="EMBL" id="JAACYS010000028">
    <property type="protein sequence ID" value="NCU17628.1"/>
    <property type="molecule type" value="Genomic_DNA"/>
</dbReference>
<feature type="binding site" evidence="1">
    <location>
        <position position="58"/>
    </location>
    <ligand>
        <name>ATP</name>
        <dbReference type="ChEBI" id="CHEBI:30616"/>
    </ligand>
</feature>
<dbReference type="SUPFAM" id="SSF56112">
    <property type="entry name" value="Protein kinase-like (PK-like)"/>
    <property type="match status" value="1"/>
</dbReference>
<dbReference type="PANTHER" id="PTHR24347">
    <property type="entry name" value="SERINE/THREONINE-PROTEIN KINASE"/>
    <property type="match status" value="1"/>
</dbReference>
<evidence type="ECO:0000313" key="4">
    <source>
        <dbReference type="Proteomes" id="UP000743899"/>
    </source>
</evidence>
<dbReference type="RefSeq" id="WP_161920457.1">
    <property type="nucleotide sequence ID" value="NZ_JAACYS010000028.1"/>
</dbReference>
<reference evidence="3 4" key="1">
    <citation type="submission" date="2020-01" db="EMBL/GenBank/DDBJ databases">
        <title>A novel Bacillus sp. from Pasinler.</title>
        <authorList>
            <person name="Adiguzel A."/>
            <person name="Ay H."/>
            <person name="Baltaci M.O."/>
        </authorList>
    </citation>
    <scope>NUCLEOTIDE SEQUENCE [LARGE SCALE GENOMIC DNA]</scope>
    <source>
        <strain evidence="3 4">P1</strain>
    </source>
</reference>
<dbReference type="InterPro" id="IPR017441">
    <property type="entry name" value="Protein_kinase_ATP_BS"/>
</dbReference>
<feature type="domain" description="Protein kinase" evidence="2">
    <location>
        <begin position="29"/>
        <end position="272"/>
    </location>
</feature>
<dbReference type="PROSITE" id="PS00107">
    <property type="entry name" value="PROTEIN_KINASE_ATP"/>
    <property type="match status" value="1"/>
</dbReference>
<dbReference type="Proteomes" id="UP000743899">
    <property type="component" value="Unassembled WGS sequence"/>
</dbReference>
<evidence type="ECO:0000259" key="2">
    <source>
        <dbReference type="PROSITE" id="PS50011"/>
    </source>
</evidence>